<protein>
    <recommendedName>
        <fullName evidence="4">Tyrosinase copper-binding domain-containing protein</fullName>
    </recommendedName>
</protein>
<dbReference type="InterPro" id="IPR008922">
    <property type="entry name" value="Di-copper_centre_dom_sf"/>
</dbReference>
<dbReference type="GO" id="GO:0046872">
    <property type="term" value="F:metal ion binding"/>
    <property type="evidence" value="ECO:0007669"/>
    <property type="project" value="UniProtKB-KW"/>
</dbReference>
<feature type="domain" description="Tyrosinase copper-binding" evidence="4">
    <location>
        <begin position="86"/>
        <end position="275"/>
    </location>
</feature>
<feature type="signal peptide" evidence="3">
    <location>
        <begin position="1"/>
        <end position="29"/>
    </location>
</feature>
<reference evidence="5" key="1">
    <citation type="submission" date="2022-11" db="EMBL/GenBank/DDBJ databases">
        <authorList>
            <person name="Morgan W.R."/>
            <person name="Tartar A."/>
        </authorList>
    </citation>
    <scope>NUCLEOTIDE SEQUENCE</scope>
    <source>
        <strain evidence="5">ARSEF 373</strain>
    </source>
</reference>
<evidence type="ECO:0000256" key="1">
    <source>
        <dbReference type="ARBA" id="ARBA00022723"/>
    </source>
</evidence>
<dbReference type="GO" id="GO:0016491">
    <property type="term" value="F:oxidoreductase activity"/>
    <property type="evidence" value="ECO:0007669"/>
    <property type="project" value="InterPro"/>
</dbReference>
<feature type="chain" id="PRO_5043629360" description="Tyrosinase copper-binding domain-containing protein" evidence="3">
    <location>
        <begin position="30"/>
        <end position="513"/>
    </location>
</feature>
<evidence type="ECO:0000256" key="3">
    <source>
        <dbReference type="SAM" id="SignalP"/>
    </source>
</evidence>
<keyword evidence="6" id="KW-1185">Reference proteome</keyword>
<evidence type="ECO:0000256" key="2">
    <source>
        <dbReference type="ARBA" id="ARBA00023008"/>
    </source>
</evidence>
<dbReference type="Pfam" id="PF00264">
    <property type="entry name" value="Tyrosinase"/>
    <property type="match status" value="1"/>
</dbReference>
<reference evidence="5" key="2">
    <citation type="journal article" date="2023" name="Microbiol Resour">
        <title>Decontamination and Annotation of the Draft Genome Sequence of the Oomycete Lagenidium giganteum ARSEF 373.</title>
        <authorList>
            <person name="Morgan W.R."/>
            <person name="Tartar A."/>
        </authorList>
    </citation>
    <scope>NUCLEOTIDE SEQUENCE</scope>
    <source>
        <strain evidence="5">ARSEF 373</strain>
    </source>
</reference>
<accession>A0AAV2Z9U8</accession>
<dbReference type="PANTHER" id="PTHR11474:SF126">
    <property type="entry name" value="TYROSINASE-LIKE PROTEIN TYR-1-RELATED"/>
    <property type="match status" value="1"/>
</dbReference>
<dbReference type="AlphaFoldDB" id="A0AAV2Z9U8"/>
<keyword evidence="1" id="KW-0479">Metal-binding</keyword>
<dbReference type="InterPro" id="IPR050316">
    <property type="entry name" value="Tyrosinase/Hemocyanin"/>
</dbReference>
<keyword evidence="3" id="KW-0732">Signal</keyword>
<dbReference type="PANTHER" id="PTHR11474">
    <property type="entry name" value="TYROSINASE FAMILY MEMBER"/>
    <property type="match status" value="1"/>
</dbReference>
<organism evidence="5 6">
    <name type="scientific">Lagenidium giganteum</name>
    <dbReference type="NCBI Taxonomy" id="4803"/>
    <lineage>
        <taxon>Eukaryota</taxon>
        <taxon>Sar</taxon>
        <taxon>Stramenopiles</taxon>
        <taxon>Oomycota</taxon>
        <taxon>Peronosporomycetes</taxon>
        <taxon>Pythiales</taxon>
        <taxon>Pythiaceae</taxon>
    </lineage>
</organism>
<dbReference type="Gene3D" id="1.10.1280.10">
    <property type="entry name" value="Di-copper center containing domain from catechol oxidase"/>
    <property type="match status" value="1"/>
</dbReference>
<dbReference type="EMBL" id="DAKRPA010000028">
    <property type="protein sequence ID" value="DBA02685.1"/>
    <property type="molecule type" value="Genomic_DNA"/>
</dbReference>
<name>A0AAV2Z9U8_9STRA</name>
<evidence type="ECO:0000313" key="6">
    <source>
        <dbReference type="Proteomes" id="UP001146120"/>
    </source>
</evidence>
<sequence length="513" mass="56758">MRTSRGGSRRWGLSVVVLVVIAHAVVVEGDQLRLRKNWKAYTQSERALFTKAVGQAMQTGKHQLFTEIYMDPKGMPQLFGTCGAYAWHRKWLVGYENMLRSLGTEFQHVTLPYWNFFEDSAKRGSSRVDCNDMESCSSFLTAMGGSDGEDYADASGTCQPYFVGDELVKGNCVNQSVAGMACTDHGSTCEHCLPRGDWSIGKSTYEFGPSAFIEVFRHAAVSETPWKALRESMHARFHFNLHNLLAGAYGSRAAAFDPVFLGHYTMIDLIYHVFRKCHTDVPAIVTWETCQARDGATIDQSSKIFMQLKGVDVDQHPEVGKYFAGIGSTFHDLQKSDELAEAVAYRYEVDPFIRTMLDAFEVKCPRTDLLAWADTKNVSMSKDRNATTGFTHAMGVCAKTSQLGGSNASAEEINTVITCELMVKQQNGVFTTFSPRVRKAFAIADSVEPKCVEVLRLMAAGTLTFTPSEECKAAIKYETSIDTKDLNTRKNGFTIVTRGSTATDAVNRIKGSG</sequence>
<dbReference type="SUPFAM" id="SSF48056">
    <property type="entry name" value="Di-copper centre-containing domain"/>
    <property type="match status" value="1"/>
</dbReference>
<evidence type="ECO:0000313" key="5">
    <source>
        <dbReference type="EMBL" id="DBA02685.1"/>
    </source>
</evidence>
<dbReference type="Proteomes" id="UP001146120">
    <property type="component" value="Unassembled WGS sequence"/>
</dbReference>
<comment type="caution">
    <text evidence="5">The sequence shown here is derived from an EMBL/GenBank/DDBJ whole genome shotgun (WGS) entry which is preliminary data.</text>
</comment>
<proteinExistence type="predicted"/>
<evidence type="ECO:0000259" key="4">
    <source>
        <dbReference type="Pfam" id="PF00264"/>
    </source>
</evidence>
<keyword evidence="2" id="KW-0186">Copper</keyword>
<dbReference type="InterPro" id="IPR002227">
    <property type="entry name" value="Tyrosinase_Cu-bd"/>
</dbReference>
<gene>
    <name evidence="5" type="ORF">N0F65_010510</name>
</gene>